<name>A0AA88KZK5_ARTSF</name>
<accession>A0AA88KZK5</accession>
<reference evidence="1" key="1">
    <citation type="submission" date="2023-07" db="EMBL/GenBank/DDBJ databases">
        <title>Chromosome-level genome assembly of Artemia franciscana.</title>
        <authorList>
            <person name="Jo E."/>
        </authorList>
    </citation>
    <scope>NUCLEOTIDE SEQUENCE</scope>
    <source>
        <tissue evidence="1">Whole body</tissue>
    </source>
</reference>
<dbReference type="EMBL" id="JAVRJZ010000854">
    <property type="protein sequence ID" value="KAK2702090.1"/>
    <property type="molecule type" value="Genomic_DNA"/>
</dbReference>
<keyword evidence="2" id="KW-1185">Reference proteome</keyword>
<sequence>MIIPRKNLQGWEVGDYLAELVSNEFETEIEDGSTDEIGILLCKFFKLVKESNLEQLQAELLRLPKCNLALCRLQESPEDNEMVPEDSVEALNVDSMSLQETGDKKSKEPIVDEEGFTLVTRSKKK</sequence>
<evidence type="ECO:0008006" key="3">
    <source>
        <dbReference type="Google" id="ProtNLM"/>
    </source>
</evidence>
<evidence type="ECO:0000313" key="1">
    <source>
        <dbReference type="EMBL" id="KAK2702090.1"/>
    </source>
</evidence>
<protein>
    <recommendedName>
        <fullName evidence="3">Pre-rRNA-processing protein TSR2 homolog</fullName>
    </recommendedName>
</protein>
<evidence type="ECO:0000313" key="2">
    <source>
        <dbReference type="Proteomes" id="UP001187531"/>
    </source>
</evidence>
<dbReference type="Proteomes" id="UP001187531">
    <property type="component" value="Unassembled WGS sequence"/>
</dbReference>
<comment type="caution">
    <text evidence="1">The sequence shown here is derived from an EMBL/GenBank/DDBJ whole genome shotgun (WGS) entry which is preliminary data.</text>
</comment>
<proteinExistence type="predicted"/>
<organism evidence="1 2">
    <name type="scientific">Artemia franciscana</name>
    <name type="common">Brine shrimp</name>
    <name type="synonym">Artemia sanfranciscana</name>
    <dbReference type="NCBI Taxonomy" id="6661"/>
    <lineage>
        <taxon>Eukaryota</taxon>
        <taxon>Metazoa</taxon>
        <taxon>Ecdysozoa</taxon>
        <taxon>Arthropoda</taxon>
        <taxon>Crustacea</taxon>
        <taxon>Branchiopoda</taxon>
        <taxon>Anostraca</taxon>
        <taxon>Artemiidae</taxon>
        <taxon>Artemia</taxon>
    </lineage>
</organism>
<dbReference type="AlphaFoldDB" id="A0AA88KZK5"/>
<gene>
    <name evidence="1" type="ORF">QYM36_019298</name>
</gene>